<dbReference type="RefSeq" id="WP_285756981.1">
    <property type="nucleotide sequence ID" value="NZ_BSQG01000001.1"/>
</dbReference>
<dbReference type="AlphaFoldDB" id="A0A9W6UFY1"/>
<comment type="caution">
    <text evidence="2">The sequence shown here is derived from an EMBL/GenBank/DDBJ whole genome shotgun (WGS) entry which is preliminary data.</text>
</comment>
<dbReference type="EMBL" id="BSQG01000001">
    <property type="protein sequence ID" value="GLU46126.1"/>
    <property type="molecule type" value="Genomic_DNA"/>
</dbReference>
<protein>
    <submittedName>
        <fullName evidence="2">Uncharacterized protein</fullName>
    </submittedName>
</protein>
<feature type="region of interest" description="Disordered" evidence="1">
    <location>
        <begin position="29"/>
        <end position="57"/>
    </location>
</feature>
<name>A0A9W6UFY1_9ACTN</name>
<feature type="compositionally biased region" description="Basic and acidic residues" evidence="1">
    <location>
        <begin position="30"/>
        <end position="43"/>
    </location>
</feature>
<organism evidence="2 3">
    <name type="scientific">Nocardiopsis ansamitocini</name>
    <dbReference type="NCBI Taxonomy" id="1670832"/>
    <lineage>
        <taxon>Bacteria</taxon>
        <taxon>Bacillati</taxon>
        <taxon>Actinomycetota</taxon>
        <taxon>Actinomycetes</taxon>
        <taxon>Streptosporangiales</taxon>
        <taxon>Nocardiopsidaceae</taxon>
        <taxon>Nocardiopsis</taxon>
    </lineage>
</organism>
<evidence type="ECO:0000313" key="2">
    <source>
        <dbReference type="EMBL" id="GLU46126.1"/>
    </source>
</evidence>
<proteinExistence type="predicted"/>
<keyword evidence="3" id="KW-1185">Reference proteome</keyword>
<gene>
    <name evidence="2" type="ORF">Nans01_04770</name>
</gene>
<sequence>MHPDITRALADDHRAALIREAQNRLTRRQRLIDAADRRRDARTRTGGSGHRNKGLAA</sequence>
<dbReference type="Proteomes" id="UP001165092">
    <property type="component" value="Unassembled WGS sequence"/>
</dbReference>
<reference evidence="2" key="1">
    <citation type="submission" date="2023-02" db="EMBL/GenBank/DDBJ databases">
        <title>Nocardiopsis ansamitocini NBRC 112285.</title>
        <authorList>
            <person name="Ichikawa N."/>
            <person name="Sato H."/>
            <person name="Tonouchi N."/>
        </authorList>
    </citation>
    <scope>NUCLEOTIDE SEQUENCE</scope>
    <source>
        <strain evidence="2">NBRC 112285</strain>
    </source>
</reference>
<accession>A0A9W6UFY1</accession>
<evidence type="ECO:0000313" key="3">
    <source>
        <dbReference type="Proteomes" id="UP001165092"/>
    </source>
</evidence>
<evidence type="ECO:0000256" key="1">
    <source>
        <dbReference type="SAM" id="MobiDB-lite"/>
    </source>
</evidence>